<name>A0A0R1JI64_9LACO</name>
<dbReference type="EMBL" id="AZDJ01000030">
    <property type="protein sequence ID" value="KRK70998.1"/>
    <property type="molecule type" value="Genomic_DNA"/>
</dbReference>
<keyword evidence="1" id="KW-0472">Membrane</keyword>
<sequence length="169" mass="18199">MKNGHGFAIPYAVWLILLGAWFLIAPGSVSHLLKWVIVIAIVLMALPPLVQGLRNRDDRFALSRGLGLLVAALVVLVLFRSLLSFVPLMLGILLVLYGINAIAGARARKQYVNVSVVPSIAYGVLVTLVGIVLMFNPFGAILLTLRIVGGVMLVMGICEVLDGMRGRRA</sequence>
<dbReference type="Proteomes" id="UP000051804">
    <property type="component" value="Unassembled WGS sequence"/>
</dbReference>
<keyword evidence="1" id="KW-1133">Transmembrane helix</keyword>
<proteinExistence type="predicted"/>
<evidence type="ECO:0000256" key="1">
    <source>
        <dbReference type="SAM" id="Phobius"/>
    </source>
</evidence>
<feature type="transmembrane region" description="Helical" evidence="1">
    <location>
        <begin position="141"/>
        <end position="161"/>
    </location>
</feature>
<dbReference type="PATRIC" id="fig|1291734.4.peg.189"/>
<dbReference type="RefSeq" id="WP_056951657.1">
    <property type="nucleotide sequence ID" value="NZ_AZDJ01000030.1"/>
</dbReference>
<dbReference type="Pfam" id="PF03729">
    <property type="entry name" value="DUF308"/>
    <property type="match status" value="1"/>
</dbReference>
<feature type="transmembrane region" description="Helical" evidence="1">
    <location>
        <begin position="32"/>
        <end position="50"/>
    </location>
</feature>
<dbReference type="AlphaFoldDB" id="A0A0R1JI64"/>
<feature type="transmembrane region" description="Helical" evidence="1">
    <location>
        <begin position="7"/>
        <end position="26"/>
    </location>
</feature>
<reference evidence="2 3" key="1">
    <citation type="journal article" date="2015" name="Genome Announc.">
        <title>Expanding the biotechnology potential of lactobacilli through comparative genomics of 213 strains and associated genera.</title>
        <authorList>
            <person name="Sun Z."/>
            <person name="Harris H.M."/>
            <person name="McCann A."/>
            <person name="Guo C."/>
            <person name="Argimon S."/>
            <person name="Zhang W."/>
            <person name="Yang X."/>
            <person name="Jeffery I.B."/>
            <person name="Cooney J.C."/>
            <person name="Kagawa T.F."/>
            <person name="Liu W."/>
            <person name="Song Y."/>
            <person name="Salvetti E."/>
            <person name="Wrobel A."/>
            <person name="Rasinkangas P."/>
            <person name="Parkhill J."/>
            <person name="Rea M.C."/>
            <person name="O'Sullivan O."/>
            <person name="Ritari J."/>
            <person name="Douillard F.P."/>
            <person name="Paul Ross R."/>
            <person name="Yang R."/>
            <person name="Briner A.E."/>
            <person name="Felis G.E."/>
            <person name="de Vos W.M."/>
            <person name="Barrangou R."/>
            <person name="Klaenhammer T.R."/>
            <person name="Caufield P.W."/>
            <person name="Cui Y."/>
            <person name="Zhang H."/>
            <person name="O'Toole P.W."/>
        </authorList>
    </citation>
    <scope>NUCLEOTIDE SEQUENCE [LARGE SCALE GENOMIC DNA]</scope>
    <source>
        <strain evidence="2 3">JCM 17158</strain>
    </source>
</reference>
<keyword evidence="1" id="KW-0812">Transmembrane</keyword>
<evidence type="ECO:0000313" key="2">
    <source>
        <dbReference type="EMBL" id="KRK70998.1"/>
    </source>
</evidence>
<dbReference type="STRING" id="1291734.FD02_GL000181"/>
<feature type="transmembrane region" description="Helical" evidence="1">
    <location>
        <begin position="111"/>
        <end position="135"/>
    </location>
</feature>
<organism evidence="2 3">
    <name type="scientific">Lacticaseibacillus nasuensis JCM 17158</name>
    <dbReference type="NCBI Taxonomy" id="1291734"/>
    <lineage>
        <taxon>Bacteria</taxon>
        <taxon>Bacillati</taxon>
        <taxon>Bacillota</taxon>
        <taxon>Bacilli</taxon>
        <taxon>Lactobacillales</taxon>
        <taxon>Lactobacillaceae</taxon>
        <taxon>Lacticaseibacillus</taxon>
    </lineage>
</organism>
<dbReference type="InterPro" id="IPR005325">
    <property type="entry name" value="DUF308_memb"/>
</dbReference>
<protein>
    <recommendedName>
        <fullName evidence="4">Acid-resistance membrane protein</fullName>
    </recommendedName>
</protein>
<gene>
    <name evidence="2" type="ORF">FD02_GL000181</name>
</gene>
<evidence type="ECO:0000313" key="3">
    <source>
        <dbReference type="Proteomes" id="UP000051804"/>
    </source>
</evidence>
<evidence type="ECO:0008006" key="4">
    <source>
        <dbReference type="Google" id="ProtNLM"/>
    </source>
</evidence>
<feature type="transmembrane region" description="Helical" evidence="1">
    <location>
        <begin position="62"/>
        <end position="79"/>
    </location>
</feature>
<accession>A0A0R1JI64</accession>
<keyword evidence="3" id="KW-1185">Reference proteome</keyword>
<feature type="transmembrane region" description="Helical" evidence="1">
    <location>
        <begin position="85"/>
        <end position="104"/>
    </location>
</feature>
<comment type="caution">
    <text evidence="2">The sequence shown here is derived from an EMBL/GenBank/DDBJ whole genome shotgun (WGS) entry which is preliminary data.</text>
</comment>